<dbReference type="Pfam" id="PF00005">
    <property type="entry name" value="ABC_tran"/>
    <property type="match status" value="1"/>
</dbReference>
<evidence type="ECO:0000256" key="8">
    <source>
        <dbReference type="ARBA" id="ARBA00022927"/>
    </source>
</evidence>
<name>A0A7R7HYI3_9ACTN</name>
<gene>
    <name evidence="17" type="ORF">Athai_48150</name>
</gene>
<dbReference type="InterPro" id="IPR017871">
    <property type="entry name" value="ABC_transporter-like_CS"/>
</dbReference>
<dbReference type="Gene3D" id="3.40.50.300">
    <property type="entry name" value="P-loop containing nucleotide triphosphate hydrolases"/>
    <property type="match status" value="1"/>
</dbReference>
<dbReference type="PROSITE" id="PS00211">
    <property type="entry name" value="ABC_TRANSPORTER_1"/>
    <property type="match status" value="1"/>
</dbReference>
<evidence type="ECO:0000256" key="7">
    <source>
        <dbReference type="ARBA" id="ARBA00022840"/>
    </source>
</evidence>
<dbReference type="GO" id="GO:0005524">
    <property type="term" value="F:ATP binding"/>
    <property type="evidence" value="ECO:0007669"/>
    <property type="project" value="UniProtKB-KW"/>
</dbReference>
<dbReference type="GO" id="GO:0016887">
    <property type="term" value="F:ATP hydrolysis activity"/>
    <property type="evidence" value="ECO:0007669"/>
    <property type="project" value="InterPro"/>
</dbReference>
<evidence type="ECO:0000256" key="4">
    <source>
        <dbReference type="ARBA" id="ARBA00022692"/>
    </source>
</evidence>
<dbReference type="InterPro" id="IPR003439">
    <property type="entry name" value="ABC_transporter-like_ATP-bd"/>
</dbReference>
<keyword evidence="3" id="KW-1003">Cell membrane</keyword>
<dbReference type="PROSITE" id="PS50893">
    <property type="entry name" value="ABC_TRANSPORTER_2"/>
    <property type="match status" value="1"/>
</dbReference>
<evidence type="ECO:0000259" key="15">
    <source>
        <dbReference type="PROSITE" id="PS50929"/>
    </source>
</evidence>
<dbReference type="PROSITE" id="PS50929">
    <property type="entry name" value="ABC_TM1F"/>
    <property type="match status" value="1"/>
</dbReference>
<proteinExistence type="inferred from homology"/>
<dbReference type="GO" id="GO:0006508">
    <property type="term" value="P:proteolysis"/>
    <property type="evidence" value="ECO:0007669"/>
    <property type="project" value="InterPro"/>
</dbReference>
<evidence type="ECO:0000256" key="13">
    <source>
        <dbReference type="SAM" id="Phobius"/>
    </source>
</evidence>
<dbReference type="InterPro" id="IPR003593">
    <property type="entry name" value="AAA+_ATPase"/>
</dbReference>
<dbReference type="InterPro" id="IPR027417">
    <property type="entry name" value="P-loop_NTPase"/>
</dbReference>
<dbReference type="SMART" id="SM00382">
    <property type="entry name" value="AAA"/>
    <property type="match status" value="1"/>
</dbReference>
<keyword evidence="9 13" id="KW-1133">Transmembrane helix</keyword>
<sequence>MSTGWARLTARARRRTPVVIQLEAVECGSAALASVLAYHGRHVPPEEMREACGVSRDGSTASGLLRAARRYGLVAKGFRCEPAALANVGLPAILFWEFSHFVVVERLTERRAYLNDPASGRRVVARTEFDAAFTGVALTFAPGPDFRRGGSRYRLLPALAGRLRAAVGAVPALALLTATLAALALVSPMLARVFVDRVLAAGATATDATVVLSTIAAAGVLTILAGLCQQRLLVRAEFGVAVGQAADLMAHLMRLTIGYFTQRQPSDLTRRVRSVDRVADAVTRQLAGMVTDLLLVAGYAVLLCWYDPVIGLCVLLLAGLNVVVLRVSAARRVATAAAVEAARTRRDTLLYGTVALIEPIKVGGGEDDRFARLAAEQAATLSAEQRAAAPLAVLGAVPPLLAAAGTALLIVLGSRHVSLGTLTVGSLVAMQSVLAALHRPLQSVIGTTAGMQQLGADLARLRDIEHARPADPPRPAGRTIGTGVLVADRVDFGYTPASAPVLAGFTVRVPHGGWVALVGATGSGKSTVARLLAGLYRPRSGRVTVDGIAPDEVDPAHWAARVAMVDQVPSLFSGTVRENVTMWDPDVDEGAVLRALRLAELDREVLARPGGLDAVVTERGANFSGGQRQRLELARALVREPAVLILDEATSAMDPETELRVDENLRRIGVTCFTVAHRLSTIRDADLILVLDRGREVDRGRHEQLMRCSETYRRLIRSSE</sequence>
<evidence type="ECO:0000259" key="16">
    <source>
        <dbReference type="PROSITE" id="PS50990"/>
    </source>
</evidence>
<keyword evidence="11" id="KW-0080">Bacteriocin transport</keyword>
<reference evidence="17 18" key="1">
    <citation type="submission" date="2020-08" db="EMBL/GenBank/DDBJ databases">
        <title>Whole genome shotgun sequence of Actinocatenispora thailandica NBRC 105041.</title>
        <authorList>
            <person name="Komaki H."/>
            <person name="Tamura T."/>
        </authorList>
    </citation>
    <scope>NUCLEOTIDE SEQUENCE [LARGE SCALE GENOMIC DNA]</scope>
    <source>
        <strain evidence="17 18">NBRC 105041</strain>
    </source>
</reference>
<protein>
    <submittedName>
        <fullName evidence="17">NHLP family bacteriocin export ABC transporter peptidase/permease/ATPase</fullName>
    </submittedName>
</protein>
<feature type="domain" description="Peptidase C39" evidence="16">
    <location>
        <begin position="21"/>
        <end position="140"/>
    </location>
</feature>
<keyword evidence="8" id="KW-0653">Protein transport</keyword>
<dbReference type="KEGG" id="atl:Athai_48150"/>
<dbReference type="GO" id="GO:0015031">
    <property type="term" value="P:protein transport"/>
    <property type="evidence" value="ECO:0007669"/>
    <property type="project" value="UniProtKB-KW"/>
</dbReference>
<dbReference type="Pfam" id="PF03412">
    <property type="entry name" value="Peptidase_C39"/>
    <property type="match status" value="1"/>
</dbReference>
<evidence type="ECO:0000259" key="14">
    <source>
        <dbReference type="PROSITE" id="PS50893"/>
    </source>
</evidence>
<evidence type="ECO:0000256" key="3">
    <source>
        <dbReference type="ARBA" id="ARBA00022475"/>
    </source>
</evidence>
<comment type="similarity">
    <text evidence="12">Belongs to the ABC transporter superfamily. Lipid exporter (TC 3.A.1.106) family.</text>
</comment>
<feature type="transmembrane region" description="Helical" evidence="13">
    <location>
        <begin position="391"/>
        <end position="411"/>
    </location>
</feature>
<keyword evidence="6" id="KW-0645">Protease</keyword>
<dbReference type="GO" id="GO:0043213">
    <property type="term" value="P:bacteriocin transport"/>
    <property type="evidence" value="ECO:0007669"/>
    <property type="project" value="UniProtKB-KW"/>
</dbReference>
<evidence type="ECO:0000313" key="17">
    <source>
        <dbReference type="EMBL" id="BCJ37312.1"/>
    </source>
</evidence>
<dbReference type="PANTHER" id="PTHR24221:SF654">
    <property type="entry name" value="ATP-BINDING CASSETTE SUB-FAMILY B MEMBER 6"/>
    <property type="match status" value="1"/>
</dbReference>
<organism evidence="17 18">
    <name type="scientific">Actinocatenispora thailandica</name>
    <dbReference type="NCBI Taxonomy" id="227318"/>
    <lineage>
        <taxon>Bacteria</taxon>
        <taxon>Bacillati</taxon>
        <taxon>Actinomycetota</taxon>
        <taxon>Actinomycetes</taxon>
        <taxon>Micromonosporales</taxon>
        <taxon>Micromonosporaceae</taxon>
        <taxon>Actinocatenispora</taxon>
    </lineage>
</organism>
<dbReference type="PROSITE" id="PS50990">
    <property type="entry name" value="PEPTIDASE_C39"/>
    <property type="match status" value="1"/>
</dbReference>
<evidence type="ECO:0000256" key="9">
    <source>
        <dbReference type="ARBA" id="ARBA00022989"/>
    </source>
</evidence>
<dbReference type="Gene3D" id="1.20.1560.10">
    <property type="entry name" value="ABC transporter type 1, transmembrane domain"/>
    <property type="match status" value="1"/>
</dbReference>
<dbReference type="PANTHER" id="PTHR24221">
    <property type="entry name" value="ATP-BINDING CASSETTE SUB-FAMILY B"/>
    <property type="match status" value="1"/>
</dbReference>
<evidence type="ECO:0000256" key="12">
    <source>
        <dbReference type="ARBA" id="ARBA00061644"/>
    </source>
</evidence>
<accession>A0A7R7HYI3</accession>
<dbReference type="GO" id="GO:0140359">
    <property type="term" value="F:ABC-type transporter activity"/>
    <property type="evidence" value="ECO:0007669"/>
    <property type="project" value="InterPro"/>
</dbReference>
<evidence type="ECO:0000256" key="10">
    <source>
        <dbReference type="ARBA" id="ARBA00023136"/>
    </source>
</evidence>
<dbReference type="EMBL" id="AP023355">
    <property type="protein sequence ID" value="BCJ37312.1"/>
    <property type="molecule type" value="Genomic_DNA"/>
</dbReference>
<dbReference type="Proteomes" id="UP000611640">
    <property type="component" value="Chromosome"/>
</dbReference>
<feature type="transmembrane region" description="Helical" evidence="13">
    <location>
        <begin position="163"/>
        <end position="190"/>
    </location>
</feature>
<dbReference type="InterPro" id="IPR036640">
    <property type="entry name" value="ABC1_TM_sf"/>
</dbReference>
<keyword evidence="4 13" id="KW-0812">Transmembrane</keyword>
<keyword evidence="2" id="KW-0813">Transport</keyword>
<dbReference type="SUPFAM" id="SSF52540">
    <property type="entry name" value="P-loop containing nucleoside triphosphate hydrolases"/>
    <property type="match status" value="1"/>
</dbReference>
<evidence type="ECO:0000256" key="1">
    <source>
        <dbReference type="ARBA" id="ARBA00004651"/>
    </source>
</evidence>
<feature type="domain" description="ABC transmembrane type-1" evidence="15">
    <location>
        <begin position="172"/>
        <end position="453"/>
    </location>
</feature>
<feature type="transmembrane region" description="Helical" evidence="13">
    <location>
        <begin position="286"/>
        <end position="303"/>
    </location>
</feature>
<keyword evidence="6" id="KW-0378">Hydrolase</keyword>
<evidence type="ECO:0000256" key="5">
    <source>
        <dbReference type="ARBA" id="ARBA00022741"/>
    </source>
</evidence>
<dbReference type="Pfam" id="PF00664">
    <property type="entry name" value="ABC_membrane"/>
    <property type="match status" value="1"/>
</dbReference>
<dbReference type="FunFam" id="3.40.50.300:FF:000299">
    <property type="entry name" value="ABC transporter ATP-binding protein/permease"/>
    <property type="match status" value="1"/>
</dbReference>
<dbReference type="InterPro" id="IPR005074">
    <property type="entry name" value="Peptidase_C39"/>
</dbReference>
<evidence type="ECO:0000256" key="11">
    <source>
        <dbReference type="ARBA" id="ARBA00043264"/>
    </source>
</evidence>
<keyword evidence="7" id="KW-0067">ATP-binding</keyword>
<feature type="transmembrane region" description="Helical" evidence="13">
    <location>
        <begin position="309"/>
        <end position="327"/>
    </location>
</feature>
<keyword evidence="6" id="KW-0788">Thiol protease</keyword>
<dbReference type="GO" id="GO:0008234">
    <property type="term" value="F:cysteine-type peptidase activity"/>
    <property type="evidence" value="ECO:0007669"/>
    <property type="project" value="UniProtKB-KW"/>
</dbReference>
<dbReference type="InterPro" id="IPR039421">
    <property type="entry name" value="Type_1_exporter"/>
</dbReference>
<dbReference type="GO" id="GO:0034040">
    <property type="term" value="F:ATPase-coupled lipid transmembrane transporter activity"/>
    <property type="evidence" value="ECO:0007669"/>
    <property type="project" value="TreeGrafter"/>
</dbReference>
<dbReference type="InterPro" id="IPR011527">
    <property type="entry name" value="ABC1_TM_dom"/>
</dbReference>
<keyword evidence="10 13" id="KW-0472">Membrane</keyword>
<evidence type="ECO:0000256" key="6">
    <source>
        <dbReference type="ARBA" id="ARBA00022807"/>
    </source>
</evidence>
<dbReference type="Gene3D" id="3.90.70.10">
    <property type="entry name" value="Cysteine proteinases"/>
    <property type="match status" value="1"/>
</dbReference>
<evidence type="ECO:0000256" key="2">
    <source>
        <dbReference type="ARBA" id="ARBA00022448"/>
    </source>
</evidence>
<dbReference type="SUPFAM" id="SSF90123">
    <property type="entry name" value="ABC transporter transmembrane region"/>
    <property type="match status" value="1"/>
</dbReference>
<feature type="domain" description="ABC transporter" evidence="14">
    <location>
        <begin position="487"/>
        <end position="718"/>
    </location>
</feature>
<evidence type="ECO:0000313" key="18">
    <source>
        <dbReference type="Proteomes" id="UP000611640"/>
    </source>
</evidence>
<keyword evidence="18" id="KW-1185">Reference proteome</keyword>
<comment type="subcellular location">
    <subcellularLocation>
        <location evidence="1">Cell membrane</location>
        <topology evidence="1">Multi-pass membrane protein</topology>
    </subcellularLocation>
</comment>
<dbReference type="AlphaFoldDB" id="A0A7R7HYI3"/>
<dbReference type="GO" id="GO:0005886">
    <property type="term" value="C:plasma membrane"/>
    <property type="evidence" value="ECO:0007669"/>
    <property type="project" value="UniProtKB-SubCell"/>
</dbReference>
<keyword evidence="5" id="KW-0547">Nucleotide-binding</keyword>
<feature type="transmembrane region" description="Helical" evidence="13">
    <location>
        <begin position="210"/>
        <end position="228"/>
    </location>
</feature>
<dbReference type="RefSeq" id="WP_203963545.1">
    <property type="nucleotide sequence ID" value="NZ_AP023355.1"/>
</dbReference>